<dbReference type="Proteomes" id="UP001501319">
    <property type="component" value="Unassembled WGS sequence"/>
</dbReference>
<protein>
    <submittedName>
        <fullName evidence="1">Uncharacterized protein</fullName>
    </submittedName>
</protein>
<sequence length="109" mass="12018">MELAFETRALRTLCEEDDVAAEKLPGEVVDALKRRLADLHAADSVLDLVVGRPDFDSTAPLVRMTLAANYVLTCAANHRTCPLQAAGAVDWQRVRRLKILTIERSESDA</sequence>
<gene>
    <name evidence="1" type="ORF">GCM10009744_00040</name>
</gene>
<evidence type="ECO:0000313" key="2">
    <source>
        <dbReference type="Proteomes" id="UP001501319"/>
    </source>
</evidence>
<name>A0ABN2EU50_9ACTN</name>
<accession>A0ABN2EU50</accession>
<dbReference type="EMBL" id="BAAANE010000001">
    <property type="protein sequence ID" value="GAA1617512.1"/>
    <property type="molecule type" value="Genomic_DNA"/>
</dbReference>
<comment type="caution">
    <text evidence="1">The sequence shown here is derived from an EMBL/GenBank/DDBJ whole genome shotgun (WGS) entry which is preliminary data.</text>
</comment>
<organism evidence="1 2">
    <name type="scientific">Kribbella alba</name>
    <dbReference type="NCBI Taxonomy" id="190197"/>
    <lineage>
        <taxon>Bacteria</taxon>
        <taxon>Bacillati</taxon>
        <taxon>Actinomycetota</taxon>
        <taxon>Actinomycetes</taxon>
        <taxon>Propionibacteriales</taxon>
        <taxon>Kribbellaceae</taxon>
        <taxon>Kribbella</taxon>
    </lineage>
</organism>
<proteinExistence type="predicted"/>
<keyword evidence="2" id="KW-1185">Reference proteome</keyword>
<reference evidence="1 2" key="1">
    <citation type="journal article" date="2019" name="Int. J. Syst. Evol. Microbiol.">
        <title>The Global Catalogue of Microorganisms (GCM) 10K type strain sequencing project: providing services to taxonomists for standard genome sequencing and annotation.</title>
        <authorList>
            <consortium name="The Broad Institute Genomics Platform"/>
            <consortium name="The Broad Institute Genome Sequencing Center for Infectious Disease"/>
            <person name="Wu L."/>
            <person name="Ma J."/>
        </authorList>
    </citation>
    <scope>NUCLEOTIDE SEQUENCE [LARGE SCALE GENOMIC DNA]</scope>
    <source>
        <strain evidence="1 2">JCM 14306</strain>
    </source>
</reference>
<evidence type="ECO:0000313" key="1">
    <source>
        <dbReference type="EMBL" id="GAA1617512.1"/>
    </source>
</evidence>
<dbReference type="RefSeq" id="WP_344107134.1">
    <property type="nucleotide sequence ID" value="NZ_BAAANE010000001.1"/>
</dbReference>